<dbReference type="EMBL" id="MT144780">
    <property type="protein sequence ID" value="QJH99289.1"/>
    <property type="molecule type" value="Genomic_DNA"/>
</dbReference>
<sequence>MESLIEISKPTGHIRATVIRANGERFIHCDKENAIEANFKNYLAAAISVNTSNALDNLFSAVATLPTNAKDGIVLLLAAYYCMKCTGTGVGSETLGWSGAAAARKLTAEFTGYAGTIAATTSVELGFNYVTATPAFTTIYAKPSSWASLTLAAADRLIIEWTITIN</sequence>
<proteinExistence type="predicted"/>
<accession>A0A6M3XN84</accession>
<protein>
    <submittedName>
        <fullName evidence="1">Uncharacterized protein</fullName>
    </submittedName>
</protein>
<evidence type="ECO:0000313" key="1">
    <source>
        <dbReference type="EMBL" id="QJH99289.1"/>
    </source>
</evidence>
<dbReference type="AlphaFoldDB" id="A0A6M3XN84"/>
<gene>
    <name evidence="1" type="ORF">TM448B01544_0004</name>
</gene>
<name>A0A6M3XN84_9ZZZZ</name>
<organism evidence="1">
    <name type="scientific">viral metagenome</name>
    <dbReference type="NCBI Taxonomy" id="1070528"/>
    <lineage>
        <taxon>unclassified sequences</taxon>
        <taxon>metagenomes</taxon>
        <taxon>organismal metagenomes</taxon>
    </lineage>
</organism>
<reference evidence="1" key="1">
    <citation type="submission" date="2020-03" db="EMBL/GenBank/DDBJ databases">
        <title>The deep terrestrial virosphere.</title>
        <authorList>
            <person name="Holmfeldt K."/>
            <person name="Nilsson E."/>
            <person name="Simone D."/>
            <person name="Lopez-Fernandez M."/>
            <person name="Wu X."/>
            <person name="de Brujin I."/>
            <person name="Lundin D."/>
            <person name="Andersson A."/>
            <person name="Bertilsson S."/>
            <person name="Dopson M."/>
        </authorList>
    </citation>
    <scope>NUCLEOTIDE SEQUENCE</scope>
    <source>
        <strain evidence="1">TM448B01544</strain>
    </source>
</reference>